<evidence type="ECO:0000313" key="9">
    <source>
        <dbReference type="Proteomes" id="UP000437068"/>
    </source>
</evidence>
<organism evidence="8 9">
    <name type="scientific">Phytophthora fragariae</name>
    <dbReference type="NCBI Taxonomy" id="53985"/>
    <lineage>
        <taxon>Eukaryota</taxon>
        <taxon>Sar</taxon>
        <taxon>Stramenopiles</taxon>
        <taxon>Oomycota</taxon>
        <taxon>Peronosporomycetes</taxon>
        <taxon>Peronosporales</taxon>
        <taxon>Peronosporaceae</taxon>
        <taxon>Phytophthora</taxon>
    </lineage>
</organism>
<dbReference type="Proteomes" id="UP000437068">
    <property type="component" value="Unassembled WGS sequence"/>
</dbReference>
<evidence type="ECO:0000256" key="4">
    <source>
        <dbReference type="ARBA" id="ARBA00023136"/>
    </source>
</evidence>
<feature type="transmembrane region" description="Helical" evidence="6">
    <location>
        <begin position="338"/>
        <end position="359"/>
    </location>
</feature>
<dbReference type="InterPro" id="IPR007632">
    <property type="entry name" value="Anoctamin"/>
</dbReference>
<feature type="transmembrane region" description="Helical" evidence="6">
    <location>
        <begin position="438"/>
        <end position="461"/>
    </location>
</feature>
<evidence type="ECO:0000256" key="6">
    <source>
        <dbReference type="SAM" id="Phobius"/>
    </source>
</evidence>
<keyword evidence="3 6" id="KW-1133">Transmembrane helix</keyword>
<reference evidence="8 9" key="1">
    <citation type="submission" date="2018-08" db="EMBL/GenBank/DDBJ databases">
        <title>Genomic investigation of the strawberry pathogen Phytophthora fragariae indicates pathogenicity is determined by transcriptional variation in three key races.</title>
        <authorList>
            <person name="Adams T.M."/>
            <person name="Armitage A.D."/>
            <person name="Sobczyk M.K."/>
            <person name="Bates H.J."/>
            <person name="Dunwell J.M."/>
            <person name="Nellist C.F."/>
            <person name="Harrison R.J."/>
        </authorList>
    </citation>
    <scope>NUCLEOTIDE SEQUENCE [LARGE SCALE GENOMIC DNA]</scope>
    <source>
        <strain evidence="8 9">A4</strain>
    </source>
</reference>
<comment type="subcellular location">
    <subcellularLocation>
        <location evidence="1">Membrane</location>
        <topology evidence="1">Multi-pass membrane protein</topology>
    </subcellularLocation>
</comment>
<evidence type="ECO:0000256" key="5">
    <source>
        <dbReference type="SAM" id="MobiDB-lite"/>
    </source>
</evidence>
<protein>
    <recommendedName>
        <fullName evidence="7">Anoctamin transmembrane domain-containing protein</fullName>
    </recommendedName>
</protein>
<dbReference type="GO" id="GO:0016020">
    <property type="term" value="C:membrane"/>
    <property type="evidence" value="ECO:0007669"/>
    <property type="project" value="UniProtKB-SubCell"/>
</dbReference>
<feature type="domain" description="Anoctamin transmembrane" evidence="7">
    <location>
        <begin position="321"/>
        <end position="751"/>
    </location>
</feature>
<keyword evidence="2 6" id="KW-0812">Transmembrane</keyword>
<comment type="caution">
    <text evidence="8">The sequence shown here is derived from an EMBL/GenBank/DDBJ whole genome shotgun (WGS) entry which is preliminary data.</text>
</comment>
<feature type="region of interest" description="Disordered" evidence="5">
    <location>
        <begin position="85"/>
        <end position="104"/>
    </location>
</feature>
<feature type="transmembrane region" description="Helical" evidence="6">
    <location>
        <begin position="365"/>
        <end position="383"/>
    </location>
</feature>
<dbReference type="InterPro" id="IPR049452">
    <property type="entry name" value="Anoctamin_TM"/>
</dbReference>
<evidence type="ECO:0000256" key="1">
    <source>
        <dbReference type="ARBA" id="ARBA00004141"/>
    </source>
</evidence>
<dbReference type="PANTHER" id="PTHR12308">
    <property type="entry name" value="ANOCTAMIN"/>
    <property type="match status" value="1"/>
</dbReference>
<evidence type="ECO:0000313" key="8">
    <source>
        <dbReference type="EMBL" id="KAE9271365.1"/>
    </source>
</evidence>
<evidence type="ECO:0000259" key="7">
    <source>
        <dbReference type="Pfam" id="PF04547"/>
    </source>
</evidence>
<name>A0A6A4B9V5_9STRA</name>
<proteinExistence type="predicted"/>
<keyword evidence="4 6" id="KW-0472">Membrane</keyword>
<dbReference type="PANTHER" id="PTHR12308:SF73">
    <property type="entry name" value="ANOCTAMIN"/>
    <property type="match status" value="1"/>
</dbReference>
<dbReference type="GO" id="GO:0005254">
    <property type="term" value="F:chloride channel activity"/>
    <property type="evidence" value="ECO:0007669"/>
    <property type="project" value="TreeGrafter"/>
</dbReference>
<dbReference type="EMBL" id="QXGE01004243">
    <property type="protein sequence ID" value="KAE9271365.1"/>
    <property type="molecule type" value="Genomic_DNA"/>
</dbReference>
<evidence type="ECO:0000256" key="3">
    <source>
        <dbReference type="ARBA" id="ARBA00022989"/>
    </source>
</evidence>
<gene>
    <name evidence="8" type="ORF">PF001_g28409</name>
</gene>
<sequence length="823" mass="91786">MCIFSPDQVAAWSFGGGMRALPASLSAAHDPRVVVSESLLRRRRPLALARPLRSAFQRLSKPKKVSGSEDHAAIASASSASALTLSGKRRRGSEEAAAPASGSHLKLQRFAPSQRLVDDRADFCLYLELGGASGAQTLEDAHAVVQVTASALRAAGCRVAVHRLQAPDSEVLAASKEDTQAFALLVGSEVPDQSVTERGAWAGRVAMQLAPWVTQHADYTSHVLPLRGAAQCQRLCKLILTELRLELDVCCLHEEGHGELGKLTGAPVLLSAREKLLPQVMRADGLTNVALYPLHRDEARRQLTRRWGAQSALALPPLEEIYAYFGPRIAMYFAWLAFYTRMLVLPSVYGVVVHVLGLLNLAPSYTVHCVLVAIGTSLIADMWRRRQREVEFAWGYDGVLSSLHATTRLQFRGEWMQDPVTGAKCFDFPHHKRLLRQLLAVPLLVSMCCLVGGYVVGLHVFSEHLRASYSESCTRAWTREEQGFPSTGYWAYVADKWVPSNDLMICGLVSHGPSVINAVIIYFMDNLYQLLARKLTEFENYRTLDEHEAHLVTKRMPFHLVNSNASLWFLAFYVQRLDRVRERLWILLVAAQLIDNFKEVGLPLAVSVGGQVLTAENKRRRRQSLESLQSDDIDDSLRIHRKNSLSQLRAKQEHERVDVAKAATEQRLARVLMQKRQATYRDTFADYKELMVQFGYVTLYSPVFPLAAAFAWLNNTIESRSDLLKLVNRHGYQRPIAQHARGIGVWAKVLRLAFIVTCEHVIFVIKAWLNWAAPEVPVTSSLGKKPVLPPARHTIPAQTESDTSIAAVHGYKPARDNLGDEDV</sequence>
<accession>A0A6A4B9V5</accession>
<dbReference type="AlphaFoldDB" id="A0A6A4B9V5"/>
<evidence type="ECO:0000256" key="2">
    <source>
        <dbReference type="ARBA" id="ARBA00022692"/>
    </source>
</evidence>
<dbReference type="Pfam" id="PF04547">
    <property type="entry name" value="Anoctamin"/>
    <property type="match status" value="1"/>
</dbReference>